<keyword evidence="1" id="KW-0472">Membrane</keyword>
<organism evidence="2 3">
    <name type="scientific">Xylona heveae (strain CBS 132557 / TC161)</name>
    <dbReference type="NCBI Taxonomy" id="1328760"/>
    <lineage>
        <taxon>Eukaryota</taxon>
        <taxon>Fungi</taxon>
        <taxon>Dikarya</taxon>
        <taxon>Ascomycota</taxon>
        <taxon>Pezizomycotina</taxon>
        <taxon>Xylonomycetes</taxon>
        <taxon>Xylonales</taxon>
        <taxon>Xylonaceae</taxon>
        <taxon>Xylona</taxon>
    </lineage>
</organism>
<feature type="transmembrane region" description="Helical" evidence="1">
    <location>
        <begin position="12"/>
        <end position="31"/>
    </location>
</feature>
<keyword evidence="3" id="KW-1185">Reference proteome</keyword>
<reference evidence="2 3" key="1">
    <citation type="journal article" date="2016" name="Fungal Biol.">
        <title>The genome of Xylona heveae provides a window into fungal endophytism.</title>
        <authorList>
            <person name="Gazis R."/>
            <person name="Kuo A."/>
            <person name="Riley R."/>
            <person name="LaButti K."/>
            <person name="Lipzen A."/>
            <person name="Lin J."/>
            <person name="Amirebrahimi M."/>
            <person name="Hesse C.N."/>
            <person name="Spatafora J.W."/>
            <person name="Henrissat B."/>
            <person name="Hainaut M."/>
            <person name="Grigoriev I.V."/>
            <person name="Hibbett D.S."/>
        </authorList>
    </citation>
    <scope>NUCLEOTIDE SEQUENCE [LARGE SCALE GENOMIC DNA]</scope>
    <source>
        <strain evidence="2 3">TC161</strain>
    </source>
</reference>
<evidence type="ECO:0000313" key="3">
    <source>
        <dbReference type="Proteomes" id="UP000076632"/>
    </source>
</evidence>
<evidence type="ECO:0000256" key="1">
    <source>
        <dbReference type="SAM" id="Phobius"/>
    </source>
</evidence>
<dbReference type="EMBL" id="KV407455">
    <property type="protein sequence ID" value="KZF24883.1"/>
    <property type="molecule type" value="Genomic_DNA"/>
</dbReference>
<protein>
    <submittedName>
        <fullName evidence="2">Uncharacterized protein</fullName>
    </submittedName>
</protein>
<keyword evidence="1" id="KW-0812">Transmembrane</keyword>
<gene>
    <name evidence="2" type="ORF">L228DRAFT_57803</name>
</gene>
<keyword evidence="1" id="KW-1133">Transmembrane helix</keyword>
<proteinExistence type="predicted"/>
<name>A0A165IH05_XYLHT</name>
<feature type="transmembrane region" description="Helical" evidence="1">
    <location>
        <begin position="37"/>
        <end position="57"/>
    </location>
</feature>
<sequence>MDAARLGHEYPAQILSHVLSISLAIFLPYFPPYSFPLFFLLFSSLSLFFRGPGVVGWRGNKGTML</sequence>
<dbReference type="GeneID" id="28901858"/>
<dbReference type="InParanoid" id="A0A165IH05"/>
<accession>A0A165IH05</accession>
<evidence type="ECO:0000313" key="2">
    <source>
        <dbReference type="EMBL" id="KZF24883.1"/>
    </source>
</evidence>
<dbReference type="RefSeq" id="XP_018190438.1">
    <property type="nucleotide sequence ID" value="XM_018336721.1"/>
</dbReference>
<dbReference type="AlphaFoldDB" id="A0A165IH05"/>
<dbReference type="Proteomes" id="UP000076632">
    <property type="component" value="Unassembled WGS sequence"/>
</dbReference>